<dbReference type="EMBL" id="AF481964">
    <property type="protein sequence ID" value="AAL86907.1"/>
    <property type="molecule type" value="mRNA"/>
</dbReference>
<sequence>MSSSSCSELWDPVNNCRLSFSSVLTSHLEAPFEPPRTEHTTGGNCGRGNKDEGVFSLKSLNQGSGGKRIPKERKGLYPMKKSNRSGKRHREMEPSVGYWLEPAVQRSALKTLQTGVWYCKGSWWERSLSRCSLPWHLLECLVGCIPFLFRRHGCRGHIVTWYLVIIEWPAHIHLERVLENSPRTNTTALPLSLSVSNFSSSRWFHTRANASFFRKTQKGVEWGVISSCGSGSCRTGRKRCDRGGKGRKG</sequence>
<protein>
    <submittedName>
        <fullName evidence="1">Brain stress early protein</fullName>
    </submittedName>
</protein>
<dbReference type="MGI" id="MGI:2152938">
    <property type="gene designation" value="Srgap3"/>
</dbReference>
<accession>Q8R4D3</accession>
<evidence type="ECO:0000313" key="1">
    <source>
        <dbReference type="EMBL" id="AAL86907.1"/>
    </source>
</evidence>
<evidence type="ECO:0000313" key="2">
    <source>
        <dbReference type="MGI" id="MGI:2152938"/>
    </source>
</evidence>
<name>Q8R4D3_MOUSE</name>
<organism evidence="1">
    <name type="scientific">Mus musculus</name>
    <name type="common">Mouse</name>
    <dbReference type="NCBI Taxonomy" id="10090"/>
    <lineage>
        <taxon>Eukaryota</taxon>
        <taxon>Metazoa</taxon>
        <taxon>Chordata</taxon>
        <taxon>Craniata</taxon>
        <taxon>Vertebrata</taxon>
        <taxon>Euteleostomi</taxon>
        <taxon>Mammalia</taxon>
        <taxon>Eutheria</taxon>
        <taxon>Euarchontoglires</taxon>
        <taxon>Glires</taxon>
        <taxon>Rodentia</taxon>
        <taxon>Myomorpha</taxon>
        <taxon>Muroidea</taxon>
        <taxon>Muridae</taxon>
        <taxon>Murinae</taxon>
        <taxon>Mus</taxon>
        <taxon>Mus</taxon>
    </lineage>
</organism>
<dbReference type="AGR" id="MGI:2152938"/>
<gene>
    <name evidence="2" type="primary">Srgap3</name>
    <name evidence="1" type="synonym">Gbi</name>
    <name evidence="2" type="synonym">Srgap2</name>
</gene>
<proteinExistence type="evidence at transcript level"/>
<dbReference type="AlphaFoldDB" id="Q8R4D3"/>
<reference evidence="1" key="1">
    <citation type="submission" date="2002-02" db="EMBL/GenBank/DDBJ databases">
        <title>Cloning and characterization of a novel gene involved in brain injury.</title>
        <authorList>
            <person name="Feng G."/>
            <person name="Qiu J."/>
            <person name="Jian H."/>
            <person name="Yang Z."/>
            <person name="Zhu P."/>
            <person name="Wang Z."/>
        </authorList>
    </citation>
    <scope>NUCLEOTIDE SEQUENCE</scope>
    <source>
        <strain evidence="1">BALB/c</strain>
    </source>
</reference>